<reference evidence="7 8" key="3">
    <citation type="submission" date="2015-01" db="EMBL/GenBank/DDBJ databases">
        <authorList>
            <consortium name="NBRP consortium"/>
            <person name="Sawabe T."/>
            <person name="Meirelles P."/>
            <person name="Feng G."/>
            <person name="Sayaka M."/>
            <person name="Hattori M."/>
            <person name="Ohkuma M."/>
        </authorList>
    </citation>
    <scope>NUCLEOTIDE SEQUENCE [LARGE SCALE GENOMIC DNA]</scope>
    <source>
        <strain evidence="7">JCM 19241</strain>
        <strain evidence="5 8">JCM19232</strain>
        <strain evidence="6">JCM19241</strain>
    </source>
</reference>
<dbReference type="Pfam" id="PF13302">
    <property type="entry name" value="Acetyltransf_3"/>
    <property type="match status" value="1"/>
</dbReference>
<feature type="domain" description="N-acetyltransferase" evidence="4">
    <location>
        <begin position="19"/>
        <end position="189"/>
    </location>
</feature>
<dbReference type="AlphaFoldDB" id="A0A0B8PJC7"/>
<evidence type="ECO:0000313" key="6">
    <source>
        <dbReference type="EMBL" id="GAM75491.1"/>
    </source>
</evidence>
<keyword evidence="2" id="KW-0012">Acyltransferase</keyword>
<evidence type="ECO:0000313" key="7">
    <source>
        <dbReference type="Proteomes" id="UP000031666"/>
    </source>
</evidence>
<dbReference type="InterPro" id="IPR016181">
    <property type="entry name" value="Acyl_CoA_acyltransferase"/>
</dbReference>
<gene>
    <name evidence="5" type="ORF">JCM19232_4469</name>
    <name evidence="6" type="ORF">JCM19241_3403</name>
</gene>
<proteinExistence type="inferred from homology"/>
<sequence>MLFAGKSTLVHEADEELPFNLRSARKSDAAILANYFERNREFLQPWDPKRDVSFYTESGWRYKIHHLQELEKLNQSLYLLIVDKEDTTVQGVISFSNVSGYPFHNCNLGYSLDKAREGQGVMTTALPKAINYVFESMRVHRIQASYMPHNHRSEQVLNKLGFEREGFAKNYLLINGQWEDHVLTSLTNHNWTQE</sequence>
<dbReference type="STRING" id="1481914.JCM19241_3403"/>
<dbReference type="PANTHER" id="PTHR43792">
    <property type="entry name" value="GNAT FAMILY, PUTATIVE (AFU_ORTHOLOGUE AFUA_3G00765)-RELATED-RELATED"/>
    <property type="match status" value="1"/>
</dbReference>
<evidence type="ECO:0000313" key="8">
    <source>
        <dbReference type="Proteomes" id="UP000031670"/>
    </source>
</evidence>
<evidence type="ECO:0000259" key="4">
    <source>
        <dbReference type="PROSITE" id="PS51186"/>
    </source>
</evidence>
<organism evidence="5 8">
    <name type="scientific">Vibrio ishigakensis</name>
    <dbReference type="NCBI Taxonomy" id="1481914"/>
    <lineage>
        <taxon>Bacteria</taxon>
        <taxon>Pseudomonadati</taxon>
        <taxon>Pseudomonadota</taxon>
        <taxon>Gammaproteobacteria</taxon>
        <taxon>Vibrionales</taxon>
        <taxon>Vibrionaceae</taxon>
        <taxon>Vibrio</taxon>
    </lineage>
</organism>
<dbReference type="NCBIfam" id="NF008072">
    <property type="entry name" value="PRK10809.1"/>
    <property type="match status" value="1"/>
</dbReference>
<evidence type="ECO:0000256" key="1">
    <source>
        <dbReference type="ARBA" id="ARBA00022679"/>
    </source>
</evidence>
<keyword evidence="1 5" id="KW-0808">Transferase</keyword>
<dbReference type="GO" id="GO:0008999">
    <property type="term" value="F:protein-N-terminal-alanine acetyltransferase activity"/>
    <property type="evidence" value="ECO:0007669"/>
    <property type="project" value="TreeGrafter"/>
</dbReference>
<comment type="similarity">
    <text evidence="3">Belongs to the acetyltransferase family. RimJ subfamily.</text>
</comment>
<comment type="caution">
    <text evidence="5">The sequence shown here is derived from an EMBL/GenBank/DDBJ whole genome shotgun (WGS) entry which is preliminary data.</text>
</comment>
<dbReference type="Proteomes" id="UP000031666">
    <property type="component" value="Unassembled WGS sequence"/>
</dbReference>
<reference evidence="6 7" key="2">
    <citation type="submission" date="2015-01" db="EMBL/GenBank/DDBJ databases">
        <title>Vibrio sp. C94 JCM 19241 whole genome shotgun sequence.</title>
        <authorList>
            <person name="Sawabe T."/>
            <person name="Meirelles P."/>
            <person name="Feng G."/>
            <person name="Sayaka M."/>
            <person name="Hattori M."/>
            <person name="Ohkuma M."/>
        </authorList>
    </citation>
    <scope>NUCLEOTIDE SEQUENCE [LARGE SCALE GENOMIC DNA]</scope>
    <source>
        <strain evidence="7">JCM 19241</strain>
        <strain evidence="6">JCM19241</strain>
    </source>
</reference>
<dbReference type="EMBL" id="BBSA01000014">
    <property type="protein sequence ID" value="GAM64777.1"/>
    <property type="molecule type" value="Genomic_DNA"/>
</dbReference>
<dbReference type="InterPro" id="IPR051531">
    <property type="entry name" value="N-acetyltransferase"/>
</dbReference>
<reference evidence="5 8" key="1">
    <citation type="submission" date="2015-01" db="EMBL/GenBank/DDBJ databases">
        <title>Vibrio sp. C5 JCM 19232 whole genome shotgun sequence.</title>
        <authorList>
            <person name="Sawabe T."/>
            <person name="Meirelles P."/>
            <person name="Feng G."/>
            <person name="Sayaka M."/>
            <person name="Hattori M."/>
            <person name="Ohkuma M."/>
        </authorList>
    </citation>
    <scope>NUCLEOTIDE SEQUENCE [LARGE SCALE GENOMIC DNA]</scope>
    <source>
        <strain evidence="5 8">JCM19232</strain>
    </source>
</reference>
<dbReference type="GO" id="GO:0005737">
    <property type="term" value="C:cytoplasm"/>
    <property type="evidence" value="ECO:0007669"/>
    <property type="project" value="TreeGrafter"/>
</dbReference>
<dbReference type="Gene3D" id="3.40.630.30">
    <property type="match status" value="1"/>
</dbReference>
<name>A0A0B8PJC7_9VIBR</name>
<evidence type="ECO:0000256" key="2">
    <source>
        <dbReference type="ARBA" id="ARBA00023315"/>
    </source>
</evidence>
<dbReference type="EMBL" id="BBSC01000004">
    <property type="protein sequence ID" value="GAM75491.1"/>
    <property type="molecule type" value="Genomic_DNA"/>
</dbReference>
<dbReference type="InterPro" id="IPR000182">
    <property type="entry name" value="GNAT_dom"/>
</dbReference>
<evidence type="ECO:0000256" key="3">
    <source>
        <dbReference type="ARBA" id="ARBA00038502"/>
    </source>
</evidence>
<evidence type="ECO:0000313" key="5">
    <source>
        <dbReference type="EMBL" id="GAM64777.1"/>
    </source>
</evidence>
<protein>
    <submittedName>
        <fullName evidence="5">Ribosomal-protein-S5p-alanine acetyltransferase</fullName>
    </submittedName>
</protein>
<dbReference type="PROSITE" id="PS51186">
    <property type="entry name" value="GNAT"/>
    <property type="match status" value="1"/>
</dbReference>
<dbReference type="Proteomes" id="UP000031670">
    <property type="component" value="Unassembled WGS sequence"/>
</dbReference>
<dbReference type="SUPFAM" id="SSF55729">
    <property type="entry name" value="Acyl-CoA N-acyltransferases (Nat)"/>
    <property type="match status" value="1"/>
</dbReference>
<accession>A0A0B8PJC7</accession>
<accession>A0A0B8QA79</accession>
<dbReference type="PANTHER" id="PTHR43792:SF8">
    <property type="entry name" value="[RIBOSOMAL PROTEIN US5]-ALANINE N-ACETYLTRANSFERASE"/>
    <property type="match status" value="1"/>
</dbReference>